<dbReference type="InterPro" id="IPR001584">
    <property type="entry name" value="Integrase_cat-core"/>
</dbReference>
<dbReference type="Proteomes" id="UP000198211">
    <property type="component" value="Unassembled WGS sequence"/>
</dbReference>
<reference evidence="9" key="1">
    <citation type="submission" date="2017-03" db="EMBL/GenBank/DDBJ databases">
        <title>Phytopthora megakarya and P. palmivora, two closely related causual agents of cacao black pod achieved similar genome size and gene model numbers by different mechanisms.</title>
        <authorList>
            <person name="Ali S."/>
            <person name="Shao J."/>
            <person name="Larry D.J."/>
            <person name="Kronmiller B."/>
            <person name="Shen D."/>
            <person name="Strem M.D."/>
            <person name="Melnick R.L."/>
            <person name="Guiltinan M.J."/>
            <person name="Tyler B.M."/>
            <person name="Meinhardt L.W."/>
            <person name="Bailey B.A."/>
        </authorList>
    </citation>
    <scope>NUCLEOTIDE SEQUENCE [LARGE SCALE GENOMIC DNA]</scope>
    <source>
        <strain evidence="9">zdho120</strain>
    </source>
</reference>
<gene>
    <name evidence="8" type="ORF">PHMEG_0007244</name>
</gene>
<keyword evidence="9" id="KW-1185">Reference proteome</keyword>
<dbReference type="InterPro" id="IPR012337">
    <property type="entry name" value="RNaseH-like_sf"/>
</dbReference>
<sequence>MKYALAKFRVYLLGNTLFAVYTDHASLRTAVKPLHISQRMASWLFFFTEYNFRVEYKSGRLNIVADALSRRPDCAAKTVDVNRISVARIYTLSSSLLDEVNAAYAHDADAKQLIEFLSAPSEHVGSWPLVFERYRVHDGLLFYSAVDANADHVVVPNFLNCAAGSCTSIMMLPRLLLQPPLQVGAQERTYLRYLLASETCTSLAGSTATTTDSVGALGGRFDGLRVWPSARFQAEGIVVFVDRISKMVHLVAVVAEVTSIQTARLFVVMVFKHNDMPSDFVPDRYPRFTARLWQEVFPLLETQFSMSTGYHPQTDRQTERVNRMLVDLLE</sequence>
<feature type="domain" description="Integrase catalytic" evidence="7">
    <location>
        <begin position="211"/>
        <end position="330"/>
    </location>
</feature>
<dbReference type="InterPro" id="IPR050951">
    <property type="entry name" value="Retrovirus_Pol_polyprotein"/>
</dbReference>
<evidence type="ECO:0000259" key="7">
    <source>
        <dbReference type="PROSITE" id="PS50994"/>
    </source>
</evidence>
<keyword evidence="6 8" id="KW-0695">RNA-directed DNA polymerase</keyword>
<protein>
    <submittedName>
        <fullName evidence="8">Reverse transcriptase</fullName>
    </submittedName>
</protein>
<comment type="caution">
    <text evidence="8">The sequence shown here is derived from an EMBL/GenBank/DDBJ whole genome shotgun (WGS) entry which is preliminary data.</text>
</comment>
<evidence type="ECO:0000256" key="5">
    <source>
        <dbReference type="ARBA" id="ARBA00022801"/>
    </source>
</evidence>
<keyword evidence="2" id="KW-0548">Nucleotidyltransferase</keyword>
<organism evidence="8 9">
    <name type="scientific">Phytophthora megakarya</name>
    <dbReference type="NCBI Taxonomy" id="4795"/>
    <lineage>
        <taxon>Eukaryota</taxon>
        <taxon>Sar</taxon>
        <taxon>Stramenopiles</taxon>
        <taxon>Oomycota</taxon>
        <taxon>Peronosporomycetes</taxon>
        <taxon>Peronosporales</taxon>
        <taxon>Peronosporaceae</taxon>
        <taxon>Phytophthora</taxon>
    </lineage>
</organism>
<dbReference type="GO" id="GO:0003964">
    <property type="term" value="F:RNA-directed DNA polymerase activity"/>
    <property type="evidence" value="ECO:0007669"/>
    <property type="project" value="UniProtKB-KW"/>
</dbReference>
<proteinExistence type="predicted"/>
<evidence type="ECO:0000313" key="9">
    <source>
        <dbReference type="Proteomes" id="UP000198211"/>
    </source>
</evidence>
<name>A0A225WLT0_9STRA</name>
<dbReference type="GO" id="GO:0004519">
    <property type="term" value="F:endonuclease activity"/>
    <property type="evidence" value="ECO:0007669"/>
    <property type="project" value="UniProtKB-KW"/>
</dbReference>
<dbReference type="PANTHER" id="PTHR37984:SF5">
    <property type="entry name" value="PROTEIN NYNRIN-LIKE"/>
    <property type="match status" value="1"/>
</dbReference>
<dbReference type="Gene3D" id="3.30.420.10">
    <property type="entry name" value="Ribonuclease H-like superfamily/Ribonuclease H"/>
    <property type="match status" value="1"/>
</dbReference>
<accession>A0A225WLT0</accession>
<keyword evidence="1" id="KW-0808">Transferase</keyword>
<dbReference type="InterPro" id="IPR041373">
    <property type="entry name" value="RT_RNaseH"/>
</dbReference>
<keyword evidence="3" id="KW-0540">Nuclease</keyword>
<dbReference type="OrthoDB" id="115157at2759"/>
<keyword evidence="5" id="KW-0378">Hydrolase</keyword>
<dbReference type="Pfam" id="PF17917">
    <property type="entry name" value="RT_RNaseH"/>
    <property type="match status" value="1"/>
</dbReference>
<evidence type="ECO:0000256" key="4">
    <source>
        <dbReference type="ARBA" id="ARBA00022759"/>
    </source>
</evidence>
<dbReference type="GO" id="GO:0003676">
    <property type="term" value="F:nucleic acid binding"/>
    <property type="evidence" value="ECO:0007669"/>
    <property type="project" value="InterPro"/>
</dbReference>
<evidence type="ECO:0000256" key="2">
    <source>
        <dbReference type="ARBA" id="ARBA00022695"/>
    </source>
</evidence>
<evidence type="ECO:0000256" key="1">
    <source>
        <dbReference type="ARBA" id="ARBA00022679"/>
    </source>
</evidence>
<dbReference type="STRING" id="4795.A0A225WLT0"/>
<evidence type="ECO:0000313" key="8">
    <source>
        <dbReference type="EMBL" id="OWZ18636.1"/>
    </source>
</evidence>
<evidence type="ECO:0000256" key="6">
    <source>
        <dbReference type="ARBA" id="ARBA00022918"/>
    </source>
</evidence>
<keyword evidence="4" id="KW-0255">Endonuclease</keyword>
<dbReference type="AlphaFoldDB" id="A0A225WLT0"/>
<evidence type="ECO:0000256" key="3">
    <source>
        <dbReference type="ARBA" id="ARBA00022722"/>
    </source>
</evidence>
<dbReference type="GO" id="GO:0016787">
    <property type="term" value="F:hydrolase activity"/>
    <property type="evidence" value="ECO:0007669"/>
    <property type="project" value="UniProtKB-KW"/>
</dbReference>
<dbReference type="SUPFAM" id="SSF53098">
    <property type="entry name" value="Ribonuclease H-like"/>
    <property type="match status" value="1"/>
</dbReference>
<dbReference type="EMBL" id="NBNE01000560">
    <property type="protein sequence ID" value="OWZ18636.1"/>
    <property type="molecule type" value="Genomic_DNA"/>
</dbReference>
<dbReference type="InterPro" id="IPR036397">
    <property type="entry name" value="RNaseH_sf"/>
</dbReference>
<dbReference type="PROSITE" id="PS50994">
    <property type="entry name" value="INTEGRASE"/>
    <property type="match status" value="1"/>
</dbReference>
<dbReference type="PANTHER" id="PTHR37984">
    <property type="entry name" value="PROTEIN CBG26694"/>
    <property type="match status" value="1"/>
</dbReference>
<dbReference type="GO" id="GO:0015074">
    <property type="term" value="P:DNA integration"/>
    <property type="evidence" value="ECO:0007669"/>
    <property type="project" value="InterPro"/>
</dbReference>